<organism evidence="3">
    <name type="scientific">Pseudomonas fluorescens</name>
    <dbReference type="NCBI Taxonomy" id="294"/>
    <lineage>
        <taxon>Bacteria</taxon>
        <taxon>Pseudomonadati</taxon>
        <taxon>Pseudomonadota</taxon>
        <taxon>Gammaproteobacteria</taxon>
        <taxon>Pseudomonadales</taxon>
        <taxon>Pseudomonadaceae</taxon>
        <taxon>Pseudomonas</taxon>
    </lineage>
</organism>
<gene>
    <name evidence="3" type="primary">gltF_4</name>
    <name evidence="2" type="synonym">gltF_1</name>
    <name evidence="2" type="ORF">PS652_02138</name>
    <name evidence="3" type="ORF">PS652_04109</name>
</gene>
<reference evidence="2 4" key="2">
    <citation type="submission" date="2024-03" db="EMBL/GenBank/DDBJ databases">
        <authorList>
            <person name="Alaster D. Moffat"/>
            <person name="Govind Chandra"/>
            <person name="Andrew W. Truman"/>
        </authorList>
    </citation>
    <scope>NUCLEOTIDE SEQUENCE [LARGE SCALE GENOMIC DNA]</scope>
    <source>
        <strain evidence="2">PS652</strain>
    </source>
</reference>
<feature type="chain" id="PRO_5022801994" evidence="1">
    <location>
        <begin position="22"/>
        <end position="215"/>
    </location>
</feature>
<evidence type="ECO:0000313" key="3">
    <source>
        <dbReference type="EMBL" id="VVN16850.1"/>
    </source>
</evidence>
<name>A0A5E6VGJ9_PSEFL</name>
<dbReference type="AlphaFoldDB" id="A0A5E6VGJ9"/>
<reference evidence="3" key="1">
    <citation type="submission" date="2019-09" db="EMBL/GenBank/DDBJ databases">
        <authorList>
            <person name="Chandra G."/>
            <person name="Truman W A."/>
        </authorList>
    </citation>
    <scope>NUCLEOTIDE SEQUENCE [LARGE SCALE GENOMIC DNA]</scope>
    <source>
        <strain evidence="3">PS652</strain>
    </source>
</reference>
<dbReference type="EMBL" id="OZ024668">
    <property type="protein sequence ID" value="CAK9889309.1"/>
    <property type="molecule type" value="Genomic_DNA"/>
</dbReference>
<accession>A0A5E6VGJ9</accession>
<dbReference type="EMBL" id="CABVHG010000027">
    <property type="protein sequence ID" value="VVN16850.1"/>
    <property type="molecule type" value="Genomic_DNA"/>
</dbReference>
<keyword evidence="1" id="KW-0732">Signal</keyword>
<protein>
    <submittedName>
        <fullName evidence="3">Protein GltF</fullName>
    </submittedName>
</protein>
<dbReference type="Pfam" id="PF06551">
    <property type="entry name" value="DUF1120"/>
    <property type="match status" value="1"/>
</dbReference>
<dbReference type="InterPro" id="IPR010546">
    <property type="entry name" value="DUF1120"/>
</dbReference>
<dbReference type="RefSeq" id="WP_038995269.1">
    <property type="nucleotide sequence ID" value="NZ_OZ024668.1"/>
</dbReference>
<evidence type="ECO:0000313" key="4">
    <source>
        <dbReference type="Proteomes" id="UP000326595"/>
    </source>
</evidence>
<dbReference type="Proteomes" id="UP000326595">
    <property type="component" value="Chromosome"/>
</dbReference>
<evidence type="ECO:0000256" key="1">
    <source>
        <dbReference type="SAM" id="SignalP"/>
    </source>
</evidence>
<proteinExistence type="predicted"/>
<sequence length="215" mass="22945" precursor="true">MKLALTRVCMLLGLTSVGAIASTTEVSLTGTLSPSACTPSLSANGNIDYGLLVIDDLESQGPDYYKLPEKDIAFTINCASPTVFAVKPSDNRFPSSSSELSFHFGLGLHNEAPIGYYTMRFSASTIELDGREGYPASSRDFGQSWSGATGGYFGDTNKDSGLRHAYTHFPTSDPAPKPATRVSVKLFVSGFLSRQLPINGAVHLDGSTTLEIVYL</sequence>
<evidence type="ECO:0000313" key="2">
    <source>
        <dbReference type="EMBL" id="CAK9889309.1"/>
    </source>
</evidence>
<feature type="signal peptide" evidence="1">
    <location>
        <begin position="1"/>
        <end position="21"/>
    </location>
</feature>